<evidence type="ECO:0000259" key="1">
    <source>
        <dbReference type="Pfam" id="PF01593"/>
    </source>
</evidence>
<feature type="domain" description="Amine oxidase" evidence="1">
    <location>
        <begin position="11"/>
        <end position="366"/>
    </location>
</feature>
<name>A0A1H0IJA5_9HYPH</name>
<dbReference type="Pfam" id="PF01593">
    <property type="entry name" value="Amino_oxidase"/>
    <property type="match status" value="1"/>
</dbReference>
<dbReference type="GO" id="GO:0050660">
    <property type="term" value="F:flavin adenine dinucleotide binding"/>
    <property type="evidence" value="ECO:0007669"/>
    <property type="project" value="TreeGrafter"/>
</dbReference>
<proteinExistence type="predicted"/>
<dbReference type="OrthoDB" id="9790035at2"/>
<gene>
    <name evidence="2" type="ORF">SAMN05192530_105182</name>
</gene>
<dbReference type="SUPFAM" id="SSF51905">
    <property type="entry name" value="FAD/NAD(P)-binding domain"/>
    <property type="match status" value="1"/>
</dbReference>
<dbReference type="STRING" id="1166073.SAMN05192530_105182"/>
<organism evidence="2 3">
    <name type="scientific">Aureimonas jatrophae</name>
    <dbReference type="NCBI Taxonomy" id="1166073"/>
    <lineage>
        <taxon>Bacteria</taxon>
        <taxon>Pseudomonadati</taxon>
        <taxon>Pseudomonadota</taxon>
        <taxon>Alphaproteobacteria</taxon>
        <taxon>Hyphomicrobiales</taxon>
        <taxon>Aurantimonadaceae</taxon>
        <taxon>Aureimonas</taxon>
    </lineage>
</organism>
<dbReference type="GO" id="GO:0005829">
    <property type="term" value="C:cytosol"/>
    <property type="evidence" value="ECO:0007669"/>
    <property type="project" value="TreeGrafter"/>
</dbReference>
<dbReference type="Proteomes" id="UP000198793">
    <property type="component" value="Unassembled WGS sequence"/>
</dbReference>
<dbReference type="RefSeq" id="WP_090673749.1">
    <property type="nucleotide sequence ID" value="NZ_FNIT01000005.1"/>
</dbReference>
<dbReference type="AlphaFoldDB" id="A0A1H0IJA5"/>
<protein>
    <submittedName>
        <fullName evidence="2">Protoporphyrinogen oxidase</fullName>
    </submittedName>
</protein>
<dbReference type="PANTHER" id="PTHR21197">
    <property type="entry name" value="UDP-GALACTOPYRANOSE MUTASE"/>
    <property type="match status" value="1"/>
</dbReference>
<dbReference type="PRINTS" id="PR00419">
    <property type="entry name" value="ADXRDTASE"/>
</dbReference>
<sequence>MKPIAVLGAGLAGLTAADELKRRGLPVVVFEAGRTVGGMAASFRDAEGFSYDYGAHFVSNRLAKALGAEAICRTVRHYGEAVVVDGRSHSHPFGLMAEPRFLAGALAAQFRRHDTPAPHAAALFRRLYGDAMAEAVAIPLVEAWSGAPADQLAPAVGEKFGNSVLKSLYLNMAAKLTRRAVCNGYTRTMPEGASVYHVYPEGGMAKLLEPALNRLFGSVRLESPVERILVENGRVEAVRVHGQDIPVSAAISTAPVHVLPRLLEGSDALEGLRTFRYRPMIFVNLRFAGRHLLPDTMAWVPDRRQTFFRVTEAPYSMPQLAPAGKTLLTFDIGCEVGDERWTMSDEELAKRCLDGLCEVFGEHLRASYLGPGGTIRTPISYPVYLASYEAERQRFSDSTGVDGLWSVGRNGEFAHILMEDVYWRTIRRMDEVTRYIGGLASPRPDIGSASRIAA</sequence>
<dbReference type="EMBL" id="FNIT01000005">
    <property type="protein sequence ID" value="SDO31478.1"/>
    <property type="molecule type" value="Genomic_DNA"/>
</dbReference>
<dbReference type="InterPro" id="IPR002937">
    <property type="entry name" value="Amino_oxidase"/>
</dbReference>
<dbReference type="GO" id="GO:0016491">
    <property type="term" value="F:oxidoreductase activity"/>
    <property type="evidence" value="ECO:0007669"/>
    <property type="project" value="InterPro"/>
</dbReference>
<dbReference type="PANTHER" id="PTHR21197:SF0">
    <property type="entry name" value="UDP-GALACTOPYRANOSE MUTASE"/>
    <property type="match status" value="1"/>
</dbReference>
<accession>A0A1H0IJA5</accession>
<reference evidence="2 3" key="1">
    <citation type="submission" date="2016-10" db="EMBL/GenBank/DDBJ databases">
        <authorList>
            <person name="de Groot N.N."/>
        </authorList>
    </citation>
    <scope>NUCLEOTIDE SEQUENCE [LARGE SCALE GENOMIC DNA]</scope>
    <source>
        <strain evidence="3">L7-484,KACC 16230,DSM 25025</strain>
    </source>
</reference>
<evidence type="ECO:0000313" key="2">
    <source>
        <dbReference type="EMBL" id="SDO31478.1"/>
    </source>
</evidence>
<evidence type="ECO:0000313" key="3">
    <source>
        <dbReference type="Proteomes" id="UP000198793"/>
    </source>
</evidence>
<keyword evidence="3" id="KW-1185">Reference proteome</keyword>
<dbReference type="Gene3D" id="3.50.50.60">
    <property type="entry name" value="FAD/NAD(P)-binding domain"/>
    <property type="match status" value="1"/>
</dbReference>
<dbReference type="GO" id="GO:0008767">
    <property type="term" value="F:UDP-galactopyranose mutase activity"/>
    <property type="evidence" value="ECO:0007669"/>
    <property type="project" value="TreeGrafter"/>
</dbReference>
<dbReference type="InterPro" id="IPR036188">
    <property type="entry name" value="FAD/NAD-bd_sf"/>
</dbReference>